<dbReference type="Proteomes" id="UP001431572">
    <property type="component" value="Chromosome 2"/>
</dbReference>
<proteinExistence type="inferred from homology"/>
<keyword evidence="2" id="KW-0812">Transmembrane</keyword>
<dbReference type="Pfam" id="PF02325">
    <property type="entry name" value="CCB3_YggT"/>
    <property type="match status" value="1"/>
</dbReference>
<dbReference type="EMBL" id="JACATZ010000003">
    <property type="protein sequence ID" value="NWJ48585.1"/>
    <property type="molecule type" value="Genomic_DNA"/>
</dbReference>
<dbReference type="PANTHER" id="PTHR33219">
    <property type="entry name" value="YLMG HOMOLOG PROTEIN 2, CHLOROPLASTIC"/>
    <property type="match status" value="1"/>
</dbReference>
<dbReference type="RefSeq" id="WP_341470421.1">
    <property type="nucleotide sequence ID" value="NZ_CP128400.1"/>
</dbReference>
<evidence type="ECO:0000313" key="6">
    <source>
        <dbReference type="Proteomes" id="UP001431572"/>
    </source>
</evidence>
<dbReference type="PANTHER" id="PTHR33219:SF14">
    <property type="entry name" value="PROTEIN COFACTOR ASSEMBLY OF COMPLEX C SUBUNIT B CCB3, CHLOROPLASTIC-RELATED"/>
    <property type="match status" value="1"/>
</dbReference>
<feature type="transmembrane region" description="Helical" evidence="2">
    <location>
        <begin position="60"/>
        <end position="80"/>
    </location>
</feature>
<evidence type="ECO:0000256" key="1">
    <source>
        <dbReference type="ARBA" id="ARBA00010894"/>
    </source>
</evidence>
<evidence type="ECO:0000313" key="4">
    <source>
        <dbReference type="EMBL" id="WJW68515.1"/>
    </source>
</evidence>
<evidence type="ECO:0000256" key="2">
    <source>
        <dbReference type="SAM" id="Phobius"/>
    </source>
</evidence>
<evidence type="ECO:0000313" key="5">
    <source>
        <dbReference type="Proteomes" id="UP000521676"/>
    </source>
</evidence>
<keyword evidence="2" id="KW-0472">Membrane</keyword>
<feature type="transmembrane region" description="Helical" evidence="2">
    <location>
        <begin position="6"/>
        <end position="28"/>
    </location>
</feature>
<dbReference type="AlphaFoldDB" id="A0A8T7M8X8"/>
<keyword evidence="6" id="KW-1185">Reference proteome</keyword>
<comment type="similarity">
    <text evidence="1">Belongs to the YggT family.</text>
</comment>
<organism evidence="3 5">
    <name type="scientific">Candidatus Chlorohelix allophototropha</name>
    <dbReference type="NCBI Taxonomy" id="3003348"/>
    <lineage>
        <taxon>Bacteria</taxon>
        <taxon>Bacillati</taxon>
        <taxon>Chloroflexota</taxon>
        <taxon>Chloroflexia</taxon>
        <taxon>Candidatus Chloroheliales</taxon>
        <taxon>Candidatus Chloroheliaceae</taxon>
        <taxon>Candidatus Chlorohelix</taxon>
    </lineage>
</organism>
<reference evidence="4" key="2">
    <citation type="journal article" date="2024" name="Nature">
        <title>Anoxygenic phototroph of the Chloroflexota uses a type I reaction centre.</title>
        <authorList>
            <person name="Tsuji J.M."/>
            <person name="Shaw N.A."/>
            <person name="Nagashima S."/>
            <person name="Venkiteswaran J.J."/>
            <person name="Schiff S.L."/>
            <person name="Watanabe T."/>
            <person name="Fukui M."/>
            <person name="Hanada S."/>
            <person name="Tank M."/>
            <person name="Neufeld J.D."/>
        </authorList>
    </citation>
    <scope>NUCLEOTIDE SEQUENCE</scope>
    <source>
        <strain evidence="4">L227-S17</strain>
    </source>
</reference>
<reference evidence="3 5" key="1">
    <citation type="submission" date="2020-06" db="EMBL/GenBank/DDBJ databases">
        <title>Anoxygenic phototrophic Chloroflexota member uses a Type I reaction center.</title>
        <authorList>
            <person name="Tsuji J.M."/>
            <person name="Shaw N.A."/>
            <person name="Nagashima S."/>
            <person name="Venkiteswaran J."/>
            <person name="Schiff S.L."/>
            <person name="Hanada S."/>
            <person name="Tank M."/>
            <person name="Neufeld J.D."/>
        </authorList>
    </citation>
    <scope>NUCLEOTIDE SEQUENCE [LARGE SCALE GENOMIC DNA]</scope>
    <source>
        <strain evidence="3">L227-S17</strain>
    </source>
</reference>
<dbReference type="Proteomes" id="UP000521676">
    <property type="component" value="Unassembled WGS sequence"/>
</dbReference>
<sequence>MSVVFGIALVFLYFIWVMMFVAMIMSWIDPSRRFTITRLAYDVVDPLVAPIRRIIPPIGMLDISFIVAFILLRIVINFVASAGSIGNLPF</sequence>
<evidence type="ECO:0000313" key="3">
    <source>
        <dbReference type="EMBL" id="NWJ48585.1"/>
    </source>
</evidence>
<dbReference type="EMBL" id="CP128400">
    <property type="protein sequence ID" value="WJW68515.1"/>
    <property type="molecule type" value="Genomic_DNA"/>
</dbReference>
<name>A0A8T7M8X8_9CHLR</name>
<gene>
    <name evidence="3" type="ORF">HXX08_22225</name>
    <name evidence="4" type="ORF">OZ401_004129</name>
</gene>
<dbReference type="InterPro" id="IPR003425">
    <property type="entry name" value="CCB3/YggT"/>
</dbReference>
<accession>A0A8T7M8X8</accession>
<keyword evidence="2" id="KW-1133">Transmembrane helix</keyword>
<dbReference type="GO" id="GO:0016020">
    <property type="term" value="C:membrane"/>
    <property type="evidence" value="ECO:0007669"/>
    <property type="project" value="InterPro"/>
</dbReference>
<protein>
    <submittedName>
        <fullName evidence="3">YggT family protein</fullName>
    </submittedName>
</protein>